<sequence>MVVDVVPLHELGAQHQAHGNYGNPKDVFLVDFSVLETGIVILTVLVSTKDL</sequence>
<keyword evidence="1" id="KW-0472">Membrane</keyword>
<protein>
    <submittedName>
        <fullName evidence="2">Str. FM013</fullName>
    </submittedName>
</protein>
<feature type="transmembrane region" description="Helical" evidence="1">
    <location>
        <begin position="27"/>
        <end position="46"/>
    </location>
</feature>
<evidence type="ECO:0000313" key="2">
    <source>
        <dbReference type="EMBL" id="CRL22229.1"/>
    </source>
</evidence>
<organism evidence="2 3">
    <name type="scientific">Penicillium camemberti (strain FM 013)</name>
    <dbReference type="NCBI Taxonomy" id="1429867"/>
    <lineage>
        <taxon>Eukaryota</taxon>
        <taxon>Fungi</taxon>
        <taxon>Dikarya</taxon>
        <taxon>Ascomycota</taxon>
        <taxon>Pezizomycotina</taxon>
        <taxon>Eurotiomycetes</taxon>
        <taxon>Eurotiomycetidae</taxon>
        <taxon>Eurotiales</taxon>
        <taxon>Aspergillaceae</taxon>
        <taxon>Penicillium</taxon>
    </lineage>
</organism>
<dbReference type="AlphaFoldDB" id="A0A0G4P7I4"/>
<dbReference type="EMBL" id="HG793140">
    <property type="protein sequence ID" value="CRL22229.1"/>
    <property type="molecule type" value="Genomic_DNA"/>
</dbReference>
<evidence type="ECO:0000313" key="3">
    <source>
        <dbReference type="Proteomes" id="UP000053732"/>
    </source>
</evidence>
<proteinExistence type="predicted"/>
<gene>
    <name evidence="2" type="ORF">PCAMFM013_S007g000210</name>
</gene>
<keyword evidence="3" id="KW-1185">Reference proteome</keyword>
<evidence type="ECO:0000256" key="1">
    <source>
        <dbReference type="SAM" id="Phobius"/>
    </source>
</evidence>
<keyword evidence="1" id="KW-1133">Transmembrane helix</keyword>
<name>A0A0G4P7I4_PENC3</name>
<keyword evidence="1" id="KW-0812">Transmembrane</keyword>
<dbReference type="Proteomes" id="UP000053732">
    <property type="component" value="Unassembled WGS sequence"/>
</dbReference>
<accession>A0A0G4P7I4</accession>
<reference evidence="2 3" key="1">
    <citation type="journal article" date="2014" name="Nat. Commun.">
        <title>Multiple recent horizontal transfers of a large genomic region in cheese making fungi.</title>
        <authorList>
            <person name="Cheeseman K."/>
            <person name="Ropars J."/>
            <person name="Renault P."/>
            <person name="Dupont J."/>
            <person name="Gouzy J."/>
            <person name="Branca A."/>
            <person name="Abraham A.L."/>
            <person name="Ceppi M."/>
            <person name="Conseiller E."/>
            <person name="Debuchy R."/>
            <person name="Malagnac F."/>
            <person name="Goarin A."/>
            <person name="Silar P."/>
            <person name="Lacoste S."/>
            <person name="Sallet E."/>
            <person name="Bensimon A."/>
            <person name="Giraud T."/>
            <person name="Brygoo Y."/>
        </authorList>
    </citation>
    <scope>NUCLEOTIDE SEQUENCE [LARGE SCALE GENOMIC DNA]</scope>
    <source>
        <strain evidence="3">FM 013</strain>
    </source>
</reference>